<sequence length="102" mass="11367">MKKIFVASMNELVPRIGREVLVGDQKIAVYRLSDDQVKAIENICPHKQGPLAEGIVSGEFVFCPLHDYKISLNDGIVQDPDEGCVRTFETVVEGDQVYVMVD</sequence>
<dbReference type="GO" id="GO:0008942">
    <property type="term" value="F:nitrite reductase [NAD(P)H] activity"/>
    <property type="evidence" value="ECO:0007669"/>
    <property type="project" value="InterPro"/>
</dbReference>
<keyword evidence="2" id="KW-0479">Metal-binding</keyword>
<accession>A0A242K503</accession>
<feature type="domain" description="Rieske" evidence="7">
    <location>
        <begin position="4"/>
        <end position="99"/>
    </location>
</feature>
<proteinExistence type="predicted"/>
<evidence type="ECO:0000313" key="9">
    <source>
        <dbReference type="EMBL" id="WYJ90357.1"/>
    </source>
</evidence>
<keyword evidence="10" id="KW-1185">Reference proteome</keyword>
<evidence type="ECO:0000256" key="3">
    <source>
        <dbReference type="ARBA" id="ARBA00023002"/>
    </source>
</evidence>
<dbReference type="GO" id="GO:0046872">
    <property type="term" value="F:metal ion binding"/>
    <property type="evidence" value="ECO:0007669"/>
    <property type="project" value="UniProtKB-KW"/>
</dbReference>
<evidence type="ECO:0000256" key="5">
    <source>
        <dbReference type="ARBA" id="ARBA00023014"/>
    </source>
</evidence>
<dbReference type="NCBIfam" id="TIGR02378">
    <property type="entry name" value="nirD_assim_sml"/>
    <property type="match status" value="1"/>
</dbReference>
<keyword evidence="5" id="KW-0411">Iron-sulfur</keyword>
<evidence type="ECO:0000256" key="2">
    <source>
        <dbReference type="ARBA" id="ARBA00022723"/>
    </source>
</evidence>
<keyword evidence="6" id="KW-0534">Nitrate assimilation</keyword>
<dbReference type="EMBL" id="NGMM01000004">
    <property type="protein sequence ID" value="OTP14609.1"/>
    <property type="molecule type" value="Genomic_DNA"/>
</dbReference>
<dbReference type="GO" id="GO:0016705">
    <property type="term" value="F:oxidoreductase activity, acting on paired donors, with incorporation or reduction of molecular oxygen"/>
    <property type="evidence" value="ECO:0007669"/>
    <property type="project" value="UniProtKB-ARBA"/>
</dbReference>
<evidence type="ECO:0000256" key="1">
    <source>
        <dbReference type="ARBA" id="ARBA00022714"/>
    </source>
</evidence>
<gene>
    <name evidence="9" type="ORF">A5888_002114</name>
    <name evidence="8" type="ORF">A5888_002710</name>
</gene>
<dbReference type="Proteomes" id="UP000195141">
    <property type="component" value="Chromosome"/>
</dbReference>
<evidence type="ECO:0000259" key="7">
    <source>
        <dbReference type="PROSITE" id="PS51296"/>
    </source>
</evidence>
<dbReference type="PANTHER" id="PTHR21496">
    <property type="entry name" value="FERREDOXIN-RELATED"/>
    <property type="match status" value="1"/>
</dbReference>
<keyword evidence="1" id="KW-0001">2Fe-2S</keyword>
<dbReference type="OrthoDB" id="593800at2"/>
<dbReference type="EMBL" id="CP147247">
    <property type="protein sequence ID" value="WYJ90357.1"/>
    <property type="molecule type" value="Genomic_DNA"/>
</dbReference>
<protein>
    <submittedName>
        <fullName evidence="8">Nitrite reductase [NAD(P)H], small subunit</fullName>
    </submittedName>
</protein>
<dbReference type="RefSeq" id="WP_086349740.1">
    <property type="nucleotide sequence ID" value="NZ_CP147247.1"/>
</dbReference>
<dbReference type="InterPro" id="IPR012748">
    <property type="entry name" value="Rieske-like_NirD"/>
</dbReference>
<organism evidence="8">
    <name type="scientific">Candidatus Enterococcus clewellii</name>
    <dbReference type="NCBI Taxonomy" id="1834193"/>
    <lineage>
        <taxon>Bacteria</taxon>
        <taxon>Bacillati</taxon>
        <taxon>Bacillota</taxon>
        <taxon>Bacilli</taxon>
        <taxon>Lactobacillales</taxon>
        <taxon>Enterococcaceae</taxon>
        <taxon>Enterococcus</taxon>
    </lineage>
</organism>
<dbReference type="Pfam" id="PF13806">
    <property type="entry name" value="Rieske_2"/>
    <property type="match status" value="1"/>
</dbReference>
<dbReference type="InterPro" id="IPR017941">
    <property type="entry name" value="Rieske_2Fe-2S"/>
</dbReference>
<dbReference type="GO" id="GO:0042128">
    <property type="term" value="P:nitrate assimilation"/>
    <property type="evidence" value="ECO:0007669"/>
    <property type="project" value="UniProtKB-KW"/>
</dbReference>
<keyword evidence="3" id="KW-0560">Oxidoreductase</keyword>
<reference evidence="9" key="3">
    <citation type="submission" date="2024-03" db="EMBL/GenBank/DDBJ databases">
        <title>The Genome Sequence of Enterococcus sp. DIV0242b.</title>
        <authorList>
            <consortium name="The Broad Institute Genomics Platform"/>
            <consortium name="The Broad Institute Microbial Omics Core"/>
            <consortium name="The Broad Institute Genomic Center for Infectious Diseases"/>
            <person name="Earl A."/>
            <person name="Manson A."/>
            <person name="Gilmore M."/>
            <person name="Schwartman J."/>
            <person name="Shea T."/>
            <person name="Abouelleil A."/>
            <person name="Cao P."/>
            <person name="Chapman S."/>
            <person name="Cusick C."/>
            <person name="Young S."/>
            <person name="Neafsey D."/>
            <person name="Nusbaum C."/>
            <person name="Birren B."/>
        </authorList>
    </citation>
    <scope>NUCLEOTIDE SEQUENCE</scope>
    <source>
        <strain evidence="9">9E7_DIV0242</strain>
    </source>
</reference>
<evidence type="ECO:0000313" key="10">
    <source>
        <dbReference type="Proteomes" id="UP000195141"/>
    </source>
</evidence>
<evidence type="ECO:0000313" key="8">
    <source>
        <dbReference type="EMBL" id="OTP14609.1"/>
    </source>
</evidence>
<evidence type="ECO:0000256" key="4">
    <source>
        <dbReference type="ARBA" id="ARBA00023004"/>
    </source>
</evidence>
<dbReference type="Gene3D" id="2.102.10.10">
    <property type="entry name" value="Rieske [2Fe-2S] iron-sulphur domain"/>
    <property type="match status" value="1"/>
</dbReference>
<dbReference type="InterPro" id="IPR036922">
    <property type="entry name" value="Rieske_2Fe-2S_sf"/>
</dbReference>
<name>A0A242K503_9ENTE</name>
<reference evidence="8" key="1">
    <citation type="submission" date="2017-05" db="EMBL/GenBank/DDBJ databases">
        <title>The Genome Sequence of Enterococcus sp. 9E7_DIV0242.</title>
        <authorList>
            <consortium name="The Broad Institute Genomics Platform"/>
            <consortium name="The Broad Institute Genomic Center for Infectious Diseases"/>
            <person name="Earl A."/>
            <person name="Manson A."/>
            <person name="Schwartman J."/>
            <person name="Gilmore M."/>
            <person name="Abouelleil A."/>
            <person name="Cao P."/>
            <person name="Chapman S."/>
            <person name="Cusick C."/>
            <person name="Shea T."/>
            <person name="Young S."/>
            <person name="Neafsey D."/>
            <person name="Nusbaum C."/>
            <person name="Birren B."/>
        </authorList>
    </citation>
    <scope>NUCLEOTIDE SEQUENCE [LARGE SCALE GENOMIC DNA]</scope>
    <source>
        <strain evidence="8">9E7_DIV0242</strain>
    </source>
</reference>
<dbReference type="GO" id="GO:0051537">
    <property type="term" value="F:2 iron, 2 sulfur cluster binding"/>
    <property type="evidence" value="ECO:0007669"/>
    <property type="project" value="UniProtKB-KW"/>
</dbReference>
<evidence type="ECO:0000256" key="6">
    <source>
        <dbReference type="ARBA" id="ARBA00023063"/>
    </source>
</evidence>
<dbReference type="FunFam" id="2.102.10.10:FF:000013">
    <property type="entry name" value="Nitrite reductase [NAD(P)H], small subunit"/>
    <property type="match status" value="1"/>
</dbReference>
<dbReference type="CDD" id="cd03530">
    <property type="entry name" value="Rieske_NirD_small_Bacillus"/>
    <property type="match status" value="1"/>
</dbReference>
<reference evidence="9" key="2">
    <citation type="submission" date="2017-05" db="EMBL/GenBank/DDBJ databases">
        <authorList>
            <consortium name="The Broad Institute Genomics Platform"/>
            <consortium name="The Broad Institute Genomic Center for Infectious Diseases"/>
            <person name="Earl A."/>
            <person name="Manson A."/>
            <person name="Schwartman J."/>
            <person name="Gilmore M."/>
            <person name="Abouelleil A."/>
            <person name="Cao P."/>
            <person name="Chapman S."/>
            <person name="Cusick C."/>
            <person name="Shea T."/>
            <person name="Young S."/>
            <person name="Neafsey D."/>
            <person name="Nusbaum C."/>
            <person name="Birren B."/>
        </authorList>
    </citation>
    <scope>NUCLEOTIDE SEQUENCE</scope>
    <source>
        <strain evidence="9">9E7_DIV0242</strain>
    </source>
</reference>
<dbReference type="AlphaFoldDB" id="A0A242K503"/>
<dbReference type="SUPFAM" id="SSF50022">
    <property type="entry name" value="ISP domain"/>
    <property type="match status" value="1"/>
</dbReference>
<keyword evidence="4" id="KW-0408">Iron</keyword>
<dbReference type="PROSITE" id="PS51296">
    <property type="entry name" value="RIESKE"/>
    <property type="match status" value="1"/>
</dbReference>
<dbReference type="PANTHER" id="PTHR21496:SF23">
    <property type="entry name" value="3-PHENYLPROPIONATE_CINNAMIC ACID DIOXYGENASE FERREDOXIN SUBUNIT"/>
    <property type="match status" value="1"/>
</dbReference>
<dbReference type="GO" id="GO:0004497">
    <property type="term" value="F:monooxygenase activity"/>
    <property type="evidence" value="ECO:0007669"/>
    <property type="project" value="UniProtKB-ARBA"/>
</dbReference>